<dbReference type="AlphaFoldDB" id="A0A4R9J9C7"/>
<accession>A0A4R9J9C7</accession>
<feature type="signal peptide" evidence="1">
    <location>
        <begin position="1"/>
        <end position="21"/>
    </location>
</feature>
<reference evidence="2" key="1">
    <citation type="journal article" date="2019" name="PLoS Negl. Trop. Dis.">
        <title>Revisiting the worldwide diversity of Leptospira species in the environment.</title>
        <authorList>
            <person name="Vincent A.T."/>
            <person name="Schiettekatte O."/>
            <person name="Bourhy P."/>
            <person name="Veyrier F.J."/>
            <person name="Picardeau M."/>
        </authorList>
    </citation>
    <scope>NUCLEOTIDE SEQUENCE [LARGE SCALE GENOMIC DNA]</scope>
    <source>
        <strain evidence="2">201800265</strain>
    </source>
</reference>
<dbReference type="EMBL" id="RQFY01000004">
    <property type="protein sequence ID" value="TGL34502.1"/>
    <property type="molecule type" value="Genomic_DNA"/>
</dbReference>
<dbReference type="OrthoDB" id="336014at2"/>
<dbReference type="RefSeq" id="WP_135614733.1">
    <property type="nucleotide sequence ID" value="NZ_RQFY01000004.1"/>
</dbReference>
<evidence type="ECO:0008006" key="4">
    <source>
        <dbReference type="Google" id="ProtNLM"/>
    </source>
</evidence>
<name>A0A4R9J9C7_9LEPT</name>
<dbReference type="NCBIfam" id="NF047669">
    <property type="entry name" value="LIC13354_fam"/>
    <property type="match status" value="1"/>
</dbReference>
<feature type="chain" id="PRO_5020757256" description="Lipoprotein" evidence="1">
    <location>
        <begin position="22"/>
        <end position="194"/>
    </location>
</feature>
<organism evidence="2 3">
    <name type="scientific">Leptospira koniambonensis</name>
    <dbReference type="NCBI Taxonomy" id="2484950"/>
    <lineage>
        <taxon>Bacteria</taxon>
        <taxon>Pseudomonadati</taxon>
        <taxon>Spirochaetota</taxon>
        <taxon>Spirochaetia</taxon>
        <taxon>Leptospirales</taxon>
        <taxon>Leptospiraceae</taxon>
        <taxon>Leptospira</taxon>
    </lineage>
</organism>
<proteinExistence type="predicted"/>
<dbReference type="Proteomes" id="UP000297871">
    <property type="component" value="Unassembled WGS sequence"/>
</dbReference>
<keyword evidence="3" id="KW-1185">Reference proteome</keyword>
<comment type="caution">
    <text evidence="2">The sequence shown here is derived from an EMBL/GenBank/DDBJ whole genome shotgun (WGS) entry which is preliminary data.</text>
</comment>
<evidence type="ECO:0000256" key="1">
    <source>
        <dbReference type="SAM" id="SignalP"/>
    </source>
</evidence>
<gene>
    <name evidence="2" type="ORF">EHQ52_08320</name>
</gene>
<protein>
    <recommendedName>
        <fullName evidence="4">Lipoprotein</fullName>
    </recommendedName>
</protein>
<evidence type="ECO:0000313" key="2">
    <source>
        <dbReference type="EMBL" id="TGL34502.1"/>
    </source>
</evidence>
<evidence type="ECO:0000313" key="3">
    <source>
        <dbReference type="Proteomes" id="UP000297871"/>
    </source>
</evidence>
<sequence>MRKFKRMAALTFAVCSLFVFANCFDLGESSKSDNQNVLALVAVAGLNPLAGNYNYYNGTPDYPGGTFTAAGNVVVGTYNISLSLVAQTMFDETFGNSYLYGEIQEIDTNKKVVYVRFTSASSFSQGNYAWLRWMVKDGKTYVCPDLSDVSTQTTLASAKDDDLDFYSDTNDINAGCGLNSGFDPAPWSRLESQN</sequence>
<keyword evidence="1" id="KW-0732">Signal</keyword>